<dbReference type="Proteomes" id="UP000694621">
    <property type="component" value="Unplaced"/>
</dbReference>
<evidence type="ECO:0000313" key="6">
    <source>
        <dbReference type="Proteomes" id="UP000694621"/>
    </source>
</evidence>
<dbReference type="GO" id="GO:0005172">
    <property type="term" value="F:vascular endothelial growth factor receptor binding"/>
    <property type="evidence" value="ECO:0007669"/>
    <property type="project" value="TreeGrafter"/>
</dbReference>
<dbReference type="SUPFAM" id="SSF57501">
    <property type="entry name" value="Cystine-knot cytokines"/>
    <property type="match status" value="1"/>
</dbReference>
<evidence type="ECO:0000256" key="1">
    <source>
        <dbReference type="ARBA" id="ARBA00023030"/>
    </source>
</evidence>
<dbReference type="GO" id="GO:0002040">
    <property type="term" value="P:sprouting angiogenesis"/>
    <property type="evidence" value="ECO:0007669"/>
    <property type="project" value="TreeGrafter"/>
</dbReference>
<dbReference type="PANTHER" id="PTHR12025">
    <property type="entry name" value="VASCULAR ENDOTHELIAL GROWTH FACTOR"/>
    <property type="match status" value="1"/>
</dbReference>
<organism evidence="5 6">
    <name type="scientific">Astyanax mexicanus</name>
    <name type="common">Blind cave fish</name>
    <name type="synonym">Astyanax fasciatus mexicanus</name>
    <dbReference type="NCBI Taxonomy" id="7994"/>
    <lineage>
        <taxon>Eukaryota</taxon>
        <taxon>Metazoa</taxon>
        <taxon>Chordata</taxon>
        <taxon>Craniata</taxon>
        <taxon>Vertebrata</taxon>
        <taxon>Euteleostomi</taxon>
        <taxon>Actinopterygii</taxon>
        <taxon>Neopterygii</taxon>
        <taxon>Teleostei</taxon>
        <taxon>Ostariophysi</taxon>
        <taxon>Characiformes</taxon>
        <taxon>Characoidei</taxon>
        <taxon>Acestrorhamphidae</taxon>
        <taxon>Acestrorhamphinae</taxon>
        <taxon>Astyanax</taxon>
    </lineage>
</organism>
<dbReference type="AlphaFoldDB" id="A0A8B9HKQ4"/>
<dbReference type="GO" id="GO:0042056">
    <property type="term" value="F:chemoattractant activity"/>
    <property type="evidence" value="ECO:0007669"/>
    <property type="project" value="TreeGrafter"/>
</dbReference>
<evidence type="ECO:0000256" key="3">
    <source>
        <dbReference type="RuleBase" id="RU003818"/>
    </source>
</evidence>
<dbReference type="InterPro" id="IPR029034">
    <property type="entry name" value="Cystine-knot_cytokine"/>
</dbReference>
<dbReference type="OrthoDB" id="6370328at2759"/>
<feature type="domain" description="Platelet-derived growth factor (PDGF) family profile" evidence="4">
    <location>
        <begin position="35"/>
        <end position="102"/>
    </location>
</feature>
<name>A0A8B9HKQ4_ASTMX</name>
<dbReference type="GO" id="GO:0001938">
    <property type="term" value="P:positive regulation of endothelial cell proliferation"/>
    <property type="evidence" value="ECO:0007669"/>
    <property type="project" value="TreeGrafter"/>
</dbReference>
<keyword evidence="1 3" id="KW-0339">Growth factor</keyword>
<dbReference type="GO" id="GO:0050930">
    <property type="term" value="P:induction of positive chemotaxis"/>
    <property type="evidence" value="ECO:0007669"/>
    <property type="project" value="TreeGrafter"/>
</dbReference>
<dbReference type="Gene3D" id="2.10.90.10">
    <property type="entry name" value="Cystine-knot cytokines"/>
    <property type="match status" value="1"/>
</dbReference>
<dbReference type="GO" id="GO:0038084">
    <property type="term" value="P:vascular endothelial growth factor signaling pathway"/>
    <property type="evidence" value="ECO:0007669"/>
    <property type="project" value="TreeGrafter"/>
</dbReference>
<evidence type="ECO:0000259" key="4">
    <source>
        <dbReference type="PROSITE" id="PS50278"/>
    </source>
</evidence>
<evidence type="ECO:0000313" key="5">
    <source>
        <dbReference type="Ensembl" id="ENSAMXP00005013235.1"/>
    </source>
</evidence>
<dbReference type="Ensembl" id="ENSAMXT00005014644.1">
    <property type="protein sequence ID" value="ENSAMXP00005013235.1"/>
    <property type="gene ID" value="ENSAMXG00005007090.1"/>
</dbReference>
<dbReference type="PANTHER" id="PTHR12025:SF9">
    <property type="entry name" value="PLACENTA GROWTH FACTOR"/>
    <property type="match status" value="1"/>
</dbReference>
<dbReference type="PROSITE" id="PS50278">
    <property type="entry name" value="PDGF_2"/>
    <property type="match status" value="1"/>
</dbReference>
<accession>A0A8B9HKQ4</accession>
<dbReference type="GO" id="GO:0008083">
    <property type="term" value="F:growth factor activity"/>
    <property type="evidence" value="ECO:0007669"/>
    <property type="project" value="UniProtKB-KW"/>
</dbReference>
<evidence type="ECO:0000256" key="2">
    <source>
        <dbReference type="ARBA" id="ARBA00023157"/>
    </source>
</evidence>
<dbReference type="GO" id="GO:0060754">
    <property type="term" value="P:positive regulation of mast cell chemotaxis"/>
    <property type="evidence" value="ECO:0007669"/>
    <property type="project" value="TreeGrafter"/>
</dbReference>
<dbReference type="Pfam" id="PF00341">
    <property type="entry name" value="PDGF"/>
    <property type="match status" value="1"/>
</dbReference>
<dbReference type="InterPro" id="IPR050507">
    <property type="entry name" value="PDGF/VEGF_growth_factor"/>
</dbReference>
<protein>
    <recommendedName>
        <fullName evidence="4">Platelet-derived growth factor (PDGF) family profile domain-containing protein</fullName>
    </recommendedName>
</protein>
<dbReference type="SMART" id="SM00141">
    <property type="entry name" value="PDGF"/>
    <property type="match status" value="1"/>
</dbReference>
<dbReference type="GO" id="GO:0048010">
    <property type="term" value="P:vascular endothelial growth factor receptor signaling pathway"/>
    <property type="evidence" value="ECO:0007669"/>
    <property type="project" value="TreeGrafter"/>
</dbReference>
<reference evidence="5" key="1">
    <citation type="submission" date="2025-08" db="UniProtKB">
        <authorList>
            <consortium name="Ensembl"/>
        </authorList>
    </citation>
    <scope>IDENTIFICATION</scope>
</reference>
<dbReference type="GO" id="GO:0016020">
    <property type="term" value="C:membrane"/>
    <property type="evidence" value="ECO:0007669"/>
    <property type="project" value="InterPro"/>
</dbReference>
<dbReference type="GO" id="GO:0001666">
    <property type="term" value="P:response to hypoxia"/>
    <property type="evidence" value="ECO:0007669"/>
    <property type="project" value="TreeGrafter"/>
</dbReference>
<keyword evidence="2" id="KW-1015">Disulfide bond</keyword>
<dbReference type="GO" id="GO:0005615">
    <property type="term" value="C:extracellular space"/>
    <property type="evidence" value="ECO:0007669"/>
    <property type="project" value="TreeGrafter"/>
</dbReference>
<sequence length="150" mass="16817">NFTLGVKHPENTQELKKASVKGGVTHNKIMVSAVVVMLFHEVWVRSLCRSLEKMVSVEHEYPGGVEHIFSPGCVPLQRCAGCCNDEKLECFPTLTRNITMQVPFFIINLRDLEQYRVCFCLSAIVCWSTNMINLNPSTELSCSVSCRGSC</sequence>
<proteinExistence type="inferred from homology"/>
<comment type="similarity">
    <text evidence="3">Belongs to the PDGF/VEGF growth factor family.</text>
</comment>
<dbReference type="GO" id="GO:0045766">
    <property type="term" value="P:positive regulation of angiogenesis"/>
    <property type="evidence" value="ECO:0007669"/>
    <property type="project" value="TreeGrafter"/>
</dbReference>
<dbReference type="InterPro" id="IPR000072">
    <property type="entry name" value="PDGF/VEGF_dom"/>
</dbReference>